<dbReference type="Proteomes" id="UP000052167">
    <property type="component" value="Unassembled WGS sequence"/>
</dbReference>
<dbReference type="AlphaFoldDB" id="A0A922NY58"/>
<reference evidence="1 2" key="1">
    <citation type="submission" date="2014-06" db="EMBL/GenBank/DDBJ databases">
        <title>Rhizobium pelagicum/R2-400B4.</title>
        <authorList>
            <person name="Kimes N.E."/>
            <person name="Lopez-Perez M."/>
        </authorList>
    </citation>
    <scope>NUCLEOTIDE SEQUENCE [LARGE SCALE GENOMIC DNA]</scope>
    <source>
        <strain evidence="1 2">R2-400B4</strain>
    </source>
</reference>
<dbReference type="Pfam" id="PF06035">
    <property type="entry name" value="Peptidase_C93"/>
    <property type="match status" value="1"/>
</dbReference>
<evidence type="ECO:0000313" key="1">
    <source>
        <dbReference type="EMBL" id="KEQ07225.1"/>
    </source>
</evidence>
<dbReference type="InterPro" id="IPR010319">
    <property type="entry name" value="Transglutaminase-like_Cys_pept"/>
</dbReference>
<evidence type="ECO:0000313" key="2">
    <source>
        <dbReference type="Proteomes" id="UP000052167"/>
    </source>
</evidence>
<protein>
    <recommendedName>
        <fullName evidence="3">Transglutaminase</fullName>
    </recommendedName>
</protein>
<dbReference type="Gene3D" id="3.10.620.30">
    <property type="match status" value="1"/>
</dbReference>
<sequence length="159" mass="17328">MKPKASQTLAAPVAYQIFCLRFKGECRSGGVSSVSYSSKTAALLRRVNDQVNRSISYRSDKGEVWKIGVSAGDCEDYALTKRKRLIGAGVPAGALRMATARTPKGEMHAVLIVKTDKGDFVLDNIRTNIVTRGQSGYRFLTIATSNPTVWQNAKSGREI</sequence>
<dbReference type="PANTHER" id="PTHR39327">
    <property type="match status" value="1"/>
</dbReference>
<name>A0A922NY58_9HYPH</name>
<evidence type="ECO:0008006" key="3">
    <source>
        <dbReference type="Google" id="ProtNLM"/>
    </source>
</evidence>
<organism evidence="1 2">
    <name type="scientific">Pseudorhizobium pelagicum</name>
    <dbReference type="NCBI Taxonomy" id="1509405"/>
    <lineage>
        <taxon>Bacteria</taxon>
        <taxon>Pseudomonadati</taxon>
        <taxon>Pseudomonadota</taxon>
        <taxon>Alphaproteobacteria</taxon>
        <taxon>Hyphomicrobiales</taxon>
        <taxon>Rhizobiaceae</taxon>
        <taxon>Rhizobium/Agrobacterium group</taxon>
        <taxon>Pseudorhizobium</taxon>
    </lineage>
</organism>
<proteinExistence type="predicted"/>
<gene>
    <name evidence="1" type="ORF">GV68_04745</name>
</gene>
<comment type="caution">
    <text evidence="1">The sequence shown here is derived from an EMBL/GenBank/DDBJ whole genome shotgun (WGS) entry which is preliminary data.</text>
</comment>
<keyword evidence="2" id="KW-1185">Reference proteome</keyword>
<accession>A0A922NY58</accession>
<dbReference type="EMBL" id="JOKJ01000013">
    <property type="protein sequence ID" value="KEQ07225.1"/>
    <property type="molecule type" value="Genomic_DNA"/>
</dbReference>
<dbReference type="PANTHER" id="PTHR39327:SF1">
    <property type="entry name" value="BLR5470 PROTEIN"/>
    <property type="match status" value="1"/>
</dbReference>